<dbReference type="PANTHER" id="PTHR10192">
    <property type="entry name" value="MOLYBDOPTERIN BIOSYNTHESIS PROTEIN"/>
    <property type="match status" value="1"/>
</dbReference>
<dbReference type="InterPro" id="IPR001453">
    <property type="entry name" value="MoaB/Mog_dom"/>
</dbReference>
<comment type="caution">
    <text evidence="5">The sequence shown here is derived from an EMBL/GenBank/DDBJ whole genome shotgun (WGS) entry which is preliminary data.</text>
</comment>
<dbReference type="Gene3D" id="2.170.190.11">
    <property type="entry name" value="Molybdopterin biosynthesis moea protein, domain 3"/>
    <property type="match status" value="1"/>
</dbReference>
<gene>
    <name evidence="4" type="ORF">EYH15_05680</name>
    <name evidence="5" type="ORF">EYH21_03130</name>
</gene>
<sequence>MKRFLKLASIEEGREIINRFLDNLGWEEVDLLEAVNRVLAEDVVAEIDVPPFDRALMDGYAVRSEDTYLADEDNPVTLKVVGSIRAGDSPSMEVKRGEAVEIATGAPIPRGCDAVVMVEYTEGEGDRVKIYQGVAPHENIQYCGSDIMAGELVLRRGTLLSPRDIGALAAIGRRKVKVKRRLKVALISTGDELIDPGKPLERYRVYDVNTYTLGASIRERGWDFKFYGIVGDREEDLLSTVKRAVEDDNDIVILSGGTSAGRGDLTTRIIEKLGGKIHIHGIKIKPGKPTVIGSIEGRDTTKLILGLPGYPTSCLTVFNVLFGGEGRSIRGYFPQRYISARGREEYLPVSVVKGKGGYTVYPILKGSGAITSLTYSDGYVIIEENKEILERESVEVHLFGNIKVGLSIVGSHCIGVDIILREGNIYGRTIHVGSIGGLLSIKRGEGDIAGIHLVGEEKEYNIPFLKRYKVKDAVLVRGYIRRQGFMVRRDLPLKTLEDILKNIEKYRFINRNRGSGTRILFDKFLEERGIDKSRIKGYNIQGKTHSAVGWAVATGRADIGIGIETVAKRYNLRFIPIGEEYYDFLIRAERFEDEDVKRFIETLKRVELPFKKPPNCGEVIYRC</sequence>
<dbReference type="Pfam" id="PF03454">
    <property type="entry name" value="MoeA_C"/>
    <property type="match status" value="1"/>
</dbReference>
<dbReference type="SUPFAM" id="SSF53218">
    <property type="entry name" value="Molybdenum cofactor biosynthesis proteins"/>
    <property type="match status" value="1"/>
</dbReference>
<feature type="domain" description="MoaB/Mog" evidence="3">
    <location>
        <begin position="185"/>
        <end position="329"/>
    </location>
</feature>
<dbReference type="InterPro" id="IPR024370">
    <property type="entry name" value="PBP_domain"/>
</dbReference>
<dbReference type="UniPathway" id="UPA00344"/>
<dbReference type="InterPro" id="IPR005110">
    <property type="entry name" value="MoeA_linker/N"/>
</dbReference>
<dbReference type="GO" id="GO:0061599">
    <property type="term" value="F:molybdopterin molybdotransferase activity"/>
    <property type="evidence" value="ECO:0007669"/>
    <property type="project" value="TreeGrafter"/>
</dbReference>
<evidence type="ECO:0000259" key="3">
    <source>
        <dbReference type="SMART" id="SM00852"/>
    </source>
</evidence>
<dbReference type="InterPro" id="IPR036135">
    <property type="entry name" value="MoeA_linker/N_sf"/>
</dbReference>
<dbReference type="CDD" id="cd00887">
    <property type="entry name" value="MoeA"/>
    <property type="match status" value="1"/>
</dbReference>
<dbReference type="Gene3D" id="3.40.980.10">
    <property type="entry name" value="MoaB/Mog-like domain"/>
    <property type="match status" value="1"/>
</dbReference>
<dbReference type="Pfam" id="PF00994">
    <property type="entry name" value="MoCF_biosynth"/>
    <property type="match status" value="1"/>
</dbReference>
<dbReference type="Gene3D" id="3.40.190.10">
    <property type="entry name" value="Periplasmic binding protein-like II"/>
    <property type="match status" value="1"/>
</dbReference>
<dbReference type="FunFam" id="2.170.190.11:FF:000001">
    <property type="entry name" value="Molybdopterin molybdenumtransferase"/>
    <property type="match status" value="1"/>
</dbReference>
<dbReference type="NCBIfam" id="NF045515">
    <property type="entry name" value="Glp_gephyrin"/>
    <property type="match status" value="1"/>
</dbReference>
<comment type="pathway">
    <text evidence="1">Cofactor biosynthesis; molybdopterin biosynthesis.</text>
</comment>
<reference evidence="5" key="1">
    <citation type="journal article" date="2020" name="ISME J.">
        <title>Gammaproteobacteria mediating utilization of methyl-, sulfur- and petroleum organic compounds in deep ocean hydrothermal plumes.</title>
        <authorList>
            <person name="Zhou Z."/>
            <person name="Liu Y."/>
            <person name="Pan J."/>
            <person name="Cron B.R."/>
            <person name="Toner B.M."/>
            <person name="Anantharaman K."/>
            <person name="Breier J.A."/>
            <person name="Dick G.J."/>
            <person name="Li M."/>
        </authorList>
    </citation>
    <scope>NUCLEOTIDE SEQUENCE</scope>
    <source>
        <strain evidence="4">SZUA-1453</strain>
        <strain evidence="5">SZUA-1471</strain>
    </source>
</reference>
<dbReference type="PROSITE" id="PS01079">
    <property type="entry name" value="MOCF_BIOSYNTHESIS_2"/>
    <property type="match status" value="1"/>
</dbReference>
<name>A0A832ZJG5_9EURY</name>
<dbReference type="GO" id="GO:0005737">
    <property type="term" value="C:cytoplasm"/>
    <property type="evidence" value="ECO:0007669"/>
    <property type="project" value="TreeGrafter"/>
</dbReference>
<dbReference type="InterPro" id="IPR038987">
    <property type="entry name" value="MoeA-like"/>
</dbReference>
<dbReference type="Pfam" id="PF12727">
    <property type="entry name" value="PBP_like"/>
    <property type="match status" value="1"/>
</dbReference>
<dbReference type="InterPro" id="IPR005111">
    <property type="entry name" value="MoeA_C_domain_IV"/>
</dbReference>
<protein>
    <submittedName>
        <fullName evidence="5">Molybdopterin biosynthesis protein</fullName>
    </submittedName>
</protein>
<dbReference type="Proteomes" id="UP000643554">
    <property type="component" value="Unassembled WGS sequence"/>
</dbReference>
<evidence type="ECO:0000313" key="6">
    <source>
        <dbReference type="Proteomes" id="UP000618343"/>
    </source>
</evidence>
<evidence type="ECO:0000313" key="5">
    <source>
        <dbReference type="EMBL" id="HIP91276.1"/>
    </source>
</evidence>
<dbReference type="NCBIfam" id="TIGR00177">
    <property type="entry name" value="molyb_syn"/>
    <property type="match status" value="1"/>
</dbReference>
<organism evidence="5 6">
    <name type="scientific">Methanothermococcus okinawensis</name>
    <dbReference type="NCBI Taxonomy" id="155863"/>
    <lineage>
        <taxon>Archaea</taxon>
        <taxon>Methanobacteriati</taxon>
        <taxon>Methanobacteriota</taxon>
        <taxon>Methanomada group</taxon>
        <taxon>Methanococci</taxon>
        <taxon>Methanococcales</taxon>
        <taxon>Methanococcaceae</taxon>
        <taxon>Methanothermococcus</taxon>
    </lineage>
</organism>
<dbReference type="GO" id="GO:0006777">
    <property type="term" value="P:Mo-molybdopterin cofactor biosynthetic process"/>
    <property type="evidence" value="ECO:0007669"/>
    <property type="project" value="UniProtKB-KW"/>
</dbReference>
<proteinExistence type="predicted"/>
<keyword evidence="2" id="KW-0501">Molybdenum cofactor biosynthesis</keyword>
<dbReference type="SMART" id="SM00852">
    <property type="entry name" value="MoCF_biosynth"/>
    <property type="match status" value="1"/>
</dbReference>
<dbReference type="Gene3D" id="2.40.340.10">
    <property type="entry name" value="MoeA, C-terminal, domain IV"/>
    <property type="match status" value="1"/>
</dbReference>
<dbReference type="InterPro" id="IPR036425">
    <property type="entry name" value="MoaB/Mog-like_dom_sf"/>
</dbReference>
<dbReference type="SUPFAM" id="SSF63882">
    <property type="entry name" value="MoeA N-terminal region -like"/>
    <property type="match status" value="1"/>
</dbReference>
<dbReference type="Gene3D" id="3.90.105.10">
    <property type="entry name" value="Molybdopterin biosynthesis moea protein, domain 2"/>
    <property type="match status" value="1"/>
</dbReference>
<evidence type="ECO:0000256" key="2">
    <source>
        <dbReference type="ARBA" id="ARBA00023150"/>
    </source>
</evidence>
<dbReference type="EMBL" id="DQUI01000088">
    <property type="protein sequence ID" value="HIP84962.1"/>
    <property type="molecule type" value="Genomic_DNA"/>
</dbReference>
<evidence type="ECO:0000256" key="1">
    <source>
        <dbReference type="ARBA" id="ARBA00005046"/>
    </source>
</evidence>
<dbReference type="SUPFAM" id="SSF63867">
    <property type="entry name" value="MoeA C-terminal domain-like"/>
    <property type="match status" value="1"/>
</dbReference>
<evidence type="ECO:0000313" key="4">
    <source>
        <dbReference type="EMBL" id="HIP84962.1"/>
    </source>
</evidence>
<dbReference type="Proteomes" id="UP000618343">
    <property type="component" value="Unassembled WGS sequence"/>
</dbReference>
<dbReference type="PANTHER" id="PTHR10192:SF5">
    <property type="entry name" value="GEPHYRIN"/>
    <property type="match status" value="1"/>
</dbReference>
<dbReference type="InterPro" id="IPR008284">
    <property type="entry name" value="MoCF_biosynth_CS"/>
</dbReference>
<dbReference type="NCBIfam" id="NF011068">
    <property type="entry name" value="PRK14498.1"/>
    <property type="match status" value="1"/>
</dbReference>
<dbReference type="EMBL" id="DQUO01000033">
    <property type="protein sequence ID" value="HIP91276.1"/>
    <property type="molecule type" value="Genomic_DNA"/>
</dbReference>
<dbReference type="SUPFAM" id="SSF53850">
    <property type="entry name" value="Periplasmic binding protein-like II"/>
    <property type="match status" value="1"/>
</dbReference>
<dbReference type="Pfam" id="PF03453">
    <property type="entry name" value="MoeA_N"/>
    <property type="match status" value="1"/>
</dbReference>
<dbReference type="InterPro" id="IPR036688">
    <property type="entry name" value="MoeA_C_domain_IV_sf"/>
</dbReference>
<dbReference type="AlphaFoldDB" id="A0A832ZJG5"/>
<accession>A0A832ZJG5</accession>